<dbReference type="EMBL" id="JACHHK010000003">
    <property type="protein sequence ID" value="MBB5183020.1"/>
    <property type="molecule type" value="Genomic_DNA"/>
</dbReference>
<reference evidence="1 2" key="1">
    <citation type="submission" date="2020-08" db="EMBL/GenBank/DDBJ databases">
        <title>Genomic Encyclopedia of Type Strains, Phase IV (KMG-IV): sequencing the most valuable type-strain genomes for metagenomic binning, comparative biology and taxonomic classification.</title>
        <authorList>
            <person name="Goeker M."/>
        </authorList>
    </citation>
    <scope>NUCLEOTIDE SEQUENCE [LARGE SCALE GENOMIC DNA]</scope>
    <source>
        <strain evidence="1 2">DSM 25799</strain>
    </source>
</reference>
<gene>
    <name evidence="1" type="ORF">HNQ47_001040</name>
</gene>
<proteinExistence type="predicted"/>
<dbReference type="Proteomes" id="UP000539953">
    <property type="component" value="Unassembled WGS sequence"/>
</dbReference>
<dbReference type="AlphaFoldDB" id="A0A7W8CZW1"/>
<dbReference type="EC" id="3.1.3.18" evidence="1"/>
<evidence type="ECO:0000313" key="2">
    <source>
        <dbReference type="Proteomes" id="UP000539953"/>
    </source>
</evidence>
<name>A0A7W8CZW1_9FIRM</name>
<dbReference type="GO" id="GO:0008967">
    <property type="term" value="F:phosphoglycolate phosphatase activity"/>
    <property type="evidence" value="ECO:0007669"/>
    <property type="project" value="UniProtKB-EC"/>
</dbReference>
<dbReference type="RefSeq" id="WP_183328228.1">
    <property type="nucleotide sequence ID" value="NZ_JACHHK010000003.1"/>
</dbReference>
<organism evidence="1 2">
    <name type="scientific">Catenisphaera adipataccumulans</name>
    <dbReference type="NCBI Taxonomy" id="700500"/>
    <lineage>
        <taxon>Bacteria</taxon>
        <taxon>Bacillati</taxon>
        <taxon>Bacillota</taxon>
        <taxon>Erysipelotrichia</taxon>
        <taxon>Erysipelotrichales</taxon>
        <taxon>Erysipelotrichaceae</taxon>
        <taxon>Catenisphaera</taxon>
    </lineage>
</organism>
<sequence>MKLAVFFPGIGYHCDKPLLYYSKKIARQNGYQTVDLHLSGLQKTADKSAEATRLLIMDAFKQCESQLAGIHWDEFDSLLFVEKSIGTAVGWLYAKNKALPNVRHIYFTPVELSAAWIQPEGIVFHGLADPWASNQTVQTECQKRHLPLYTIPEANHSLETGDVIRDLRILTSVMKTVKQYIESE</sequence>
<accession>A0A7W8CZW1</accession>
<protein>
    <submittedName>
        <fullName evidence="1">Phosphoglycolate phosphatase</fullName>
        <ecNumber evidence="1">3.1.3.18</ecNumber>
    </submittedName>
</protein>
<keyword evidence="1" id="KW-0378">Hydrolase</keyword>
<comment type="caution">
    <text evidence="1">The sequence shown here is derived from an EMBL/GenBank/DDBJ whole genome shotgun (WGS) entry which is preliminary data.</text>
</comment>
<keyword evidence="2" id="KW-1185">Reference proteome</keyword>
<evidence type="ECO:0000313" key="1">
    <source>
        <dbReference type="EMBL" id="MBB5183020.1"/>
    </source>
</evidence>